<evidence type="ECO:0000313" key="3">
    <source>
        <dbReference type="Proteomes" id="UP001610444"/>
    </source>
</evidence>
<dbReference type="InterPro" id="IPR051017">
    <property type="entry name" value="Aldolase-II_Adducin_sf"/>
</dbReference>
<comment type="caution">
    <text evidence="2">The sequence shown here is derived from an EMBL/GenBank/DDBJ whole genome shotgun (WGS) entry which is preliminary data.</text>
</comment>
<dbReference type="PANTHER" id="PTHR10672">
    <property type="entry name" value="ADDUCIN"/>
    <property type="match status" value="1"/>
</dbReference>
<evidence type="ECO:0000259" key="1">
    <source>
        <dbReference type="SMART" id="SM01007"/>
    </source>
</evidence>
<dbReference type="SMART" id="SM01007">
    <property type="entry name" value="Aldolase_II"/>
    <property type="match status" value="1"/>
</dbReference>
<dbReference type="PANTHER" id="PTHR10672:SF25">
    <property type="entry name" value="MEIOTICALLY UP-REGULATED GENE 14 PROTEIN"/>
    <property type="match status" value="1"/>
</dbReference>
<dbReference type="InterPro" id="IPR036409">
    <property type="entry name" value="Aldolase_II/adducin_N_sf"/>
</dbReference>
<proteinExistence type="predicted"/>
<dbReference type="Pfam" id="PF00596">
    <property type="entry name" value="Aldolase_II"/>
    <property type="match status" value="1"/>
</dbReference>
<feature type="domain" description="Class II aldolase/adducin N-terminal" evidence="1">
    <location>
        <begin position="50"/>
        <end position="234"/>
    </location>
</feature>
<evidence type="ECO:0000313" key="2">
    <source>
        <dbReference type="EMBL" id="KAL2852280.1"/>
    </source>
</evidence>
<dbReference type="InterPro" id="IPR001303">
    <property type="entry name" value="Aldolase_II/adducin_N"/>
</dbReference>
<accession>A0ABR4KJ20</accession>
<reference evidence="2 3" key="1">
    <citation type="submission" date="2024-07" db="EMBL/GenBank/DDBJ databases">
        <title>Section-level genome sequencing and comparative genomics of Aspergillus sections Usti and Cavernicolus.</title>
        <authorList>
            <consortium name="Lawrence Berkeley National Laboratory"/>
            <person name="Nybo J.L."/>
            <person name="Vesth T.C."/>
            <person name="Theobald S."/>
            <person name="Frisvad J.C."/>
            <person name="Larsen T.O."/>
            <person name="Kjaerboelling I."/>
            <person name="Rothschild-Mancinelli K."/>
            <person name="Lyhne E.K."/>
            <person name="Kogle M.E."/>
            <person name="Barry K."/>
            <person name="Clum A."/>
            <person name="Na H."/>
            <person name="Ledsgaard L."/>
            <person name="Lin J."/>
            <person name="Lipzen A."/>
            <person name="Kuo A."/>
            <person name="Riley R."/>
            <person name="Mondo S."/>
            <person name="LaButti K."/>
            <person name="Haridas S."/>
            <person name="Pangalinan J."/>
            <person name="Salamov A.A."/>
            <person name="Simmons B.A."/>
            <person name="Magnuson J.K."/>
            <person name="Chen J."/>
            <person name="Drula E."/>
            <person name="Henrissat B."/>
            <person name="Wiebenga A."/>
            <person name="Lubbers R.J."/>
            <person name="Gomes A.C."/>
            <person name="Macurrencykelacurrency M.R."/>
            <person name="Stajich J."/>
            <person name="Grigoriev I.V."/>
            <person name="Mortensen U.H."/>
            <person name="De vries R.P."/>
            <person name="Baker S.E."/>
            <person name="Andersen M.R."/>
        </authorList>
    </citation>
    <scope>NUCLEOTIDE SEQUENCE [LARGE SCALE GENOMIC DNA]</scope>
    <source>
        <strain evidence="2 3">CBS 756.74</strain>
    </source>
</reference>
<sequence length="289" mass="31517">MAPSIDQPAAAQDISRDKKETALEKISQGTPLPGVPKFTNVELQRQHMLNHMAGAFRVFARHGFVEGMSGHISLRDPEFPERFWTNPLGFHFALVKPSDLILVDESGVAVGGNMSRPANAAGFLIHAALHKARPDVNAACHFHSTYGKAWSAFAQPLEMLNQDVTMFYGKAQSVYKEFGGVALKEEESAALAAALGAEGKGMILRNHGLLTVGGTVDEAAYLFLLMEKSCQIQLATDAAAAVSRQKVYIDDEAARYTFESTSESESLYAEFQVYLQYEAVVSHDGYKAL</sequence>
<keyword evidence="3" id="KW-1185">Reference proteome</keyword>
<dbReference type="Proteomes" id="UP001610444">
    <property type="component" value="Unassembled WGS sequence"/>
</dbReference>
<dbReference type="SUPFAM" id="SSF53639">
    <property type="entry name" value="AraD/HMP-PK domain-like"/>
    <property type="match status" value="1"/>
</dbReference>
<dbReference type="Gene3D" id="3.40.225.10">
    <property type="entry name" value="Class II aldolase/adducin N-terminal domain"/>
    <property type="match status" value="1"/>
</dbReference>
<protein>
    <submittedName>
        <fullName evidence="2">Class II aldolase/adducin domain-containing protein</fullName>
    </submittedName>
</protein>
<organism evidence="2 3">
    <name type="scientific">Aspergillus pseudodeflectus</name>
    <dbReference type="NCBI Taxonomy" id="176178"/>
    <lineage>
        <taxon>Eukaryota</taxon>
        <taxon>Fungi</taxon>
        <taxon>Dikarya</taxon>
        <taxon>Ascomycota</taxon>
        <taxon>Pezizomycotina</taxon>
        <taxon>Eurotiomycetes</taxon>
        <taxon>Eurotiomycetidae</taxon>
        <taxon>Eurotiales</taxon>
        <taxon>Aspergillaceae</taxon>
        <taxon>Aspergillus</taxon>
        <taxon>Aspergillus subgen. Nidulantes</taxon>
    </lineage>
</organism>
<dbReference type="NCBIfam" id="NF004855">
    <property type="entry name" value="PRK06208.1"/>
    <property type="match status" value="1"/>
</dbReference>
<dbReference type="RefSeq" id="XP_070900283.1">
    <property type="nucleotide sequence ID" value="XM_071047769.1"/>
</dbReference>
<dbReference type="EMBL" id="JBFXLR010000016">
    <property type="protein sequence ID" value="KAL2852280.1"/>
    <property type="molecule type" value="Genomic_DNA"/>
</dbReference>
<gene>
    <name evidence="2" type="ORF">BJX68DRAFT_275073</name>
</gene>
<dbReference type="GeneID" id="98162933"/>
<name>A0ABR4KJ20_9EURO</name>